<accession>L1L9V5</accession>
<name>L1L9V5_THEEQ</name>
<dbReference type="EMBL" id="ACOU01000008">
    <property type="protein sequence ID" value="EKX72034.1"/>
    <property type="molecule type" value="Genomic_DNA"/>
</dbReference>
<gene>
    <name evidence="2" type="ORF">BEWA_017130</name>
</gene>
<feature type="domain" description="Lon N-terminal" evidence="1">
    <location>
        <begin position="135"/>
        <end position="303"/>
    </location>
</feature>
<comment type="caution">
    <text evidence="2">The sequence shown here is derived from an EMBL/GenBank/DDBJ whole genome shotgun (WGS) entry which is preliminary data.</text>
</comment>
<keyword evidence="3" id="KW-1185">Reference proteome</keyword>
<evidence type="ECO:0000313" key="3">
    <source>
        <dbReference type="Proteomes" id="UP000031512"/>
    </source>
</evidence>
<dbReference type="Pfam" id="PF02190">
    <property type="entry name" value="LON_substr_bdg"/>
    <property type="match status" value="1"/>
</dbReference>
<dbReference type="InterPro" id="IPR046336">
    <property type="entry name" value="Lon_prtase_N_sf"/>
</dbReference>
<proteinExistence type="predicted"/>
<dbReference type="KEGG" id="beq:BEWA_017130"/>
<evidence type="ECO:0000313" key="2">
    <source>
        <dbReference type="EMBL" id="EKX72034.1"/>
    </source>
</evidence>
<dbReference type="SUPFAM" id="SSF88697">
    <property type="entry name" value="PUA domain-like"/>
    <property type="match status" value="1"/>
</dbReference>
<dbReference type="Proteomes" id="UP000031512">
    <property type="component" value="Unassembled WGS sequence"/>
</dbReference>
<reference evidence="2 3" key="1">
    <citation type="journal article" date="2012" name="BMC Genomics">
        <title>Comparative genomic analysis and phylogenetic position of Theileria equi.</title>
        <authorList>
            <person name="Kappmeyer L.S."/>
            <person name="Thiagarajan M."/>
            <person name="Herndon D.R."/>
            <person name="Ramsay J.D."/>
            <person name="Caler E."/>
            <person name="Djikeng A."/>
            <person name="Gillespie J.J."/>
            <person name="Lau A.O."/>
            <person name="Roalson E.H."/>
            <person name="Silva J.C."/>
            <person name="Silva M.G."/>
            <person name="Suarez C.E."/>
            <person name="Ueti M.W."/>
            <person name="Nene V.M."/>
            <person name="Mealey R.H."/>
            <person name="Knowles D.P."/>
            <person name="Brayton K.A."/>
        </authorList>
    </citation>
    <scope>NUCLEOTIDE SEQUENCE [LARGE SCALE GENOMIC DNA]</scope>
    <source>
        <strain evidence="2 3">WA</strain>
    </source>
</reference>
<dbReference type="eggNOG" id="ENOG502T2FB">
    <property type="taxonomic scope" value="Eukaryota"/>
</dbReference>
<dbReference type="InterPro" id="IPR003111">
    <property type="entry name" value="Lon_prtase_N"/>
</dbReference>
<organism evidence="2 3">
    <name type="scientific">Theileria equi strain WA</name>
    <dbReference type="NCBI Taxonomy" id="1537102"/>
    <lineage>
        <taxon>Eukaryota</taxon>
        <taxon>Sar</taxon>
        <taxon>Alveolata</taxon>
        <taxon>Apicomplexa</taxon>
        <taxon>Aconoidasida</taxon>
        <taxon>Piroplasmida</taxon>
        <taxon>Theileriidae</taxon>
        <taxon>Theileria</taxon>
    </lineage>
</organism>
<dbReference type="OrthoDB" id="347622at2759"/>
<dbReference type="RefSeq" id="XP_004831486.1">
    <property type="nucleotide sequence ID" value="XM_004831429.1"/>
</dbReference>
<dbReference type="VEuPathDB" id="PiroplasmaDB:BEWA_017130"/>
<dbReference type="InterPro" id="IPR015947">
    <property type="entry name" value="PUA-like_sf"/>
</dbReference>
<protein>
    <recommendedName>
        <fullName evidence="1">Lon N-terminal domain-containing protein</fullName>
    </recommendedName>
</protein>
<dbReference type="GeneID" id="15804929"/>
<evidence type="ECO:0000259" key="1">
    <source>
        <dbReference type="Pfam" id="PF02190"/>
    </source>
</evidence>
<dbReference type="Gene3D" id="2.30.130.40">
    <property type="entry name" value="LON domain-like"/>
    <property type="match status" value="1"/>
</dbReference>
<dbReference type="AlphaFoldDB" id="L1L9V5"/>
<sequence>MLFECAMYKDQIKVKPNINLNIGKKESHQNSKSKPDDVVDSIKEDLAKLKLAKKLSINRIKFPIVGRVGKPETTYLRKIYYILEENNRGLRKNSMGDEAQESETEEDQRIMIHPRQITKIFTSPEVHQAVDMFPTLLNSRAPIIPGQVAIISLQEEHKELLTKQLRDSNIFGIFVALVTKYDETNKENPEISPHCMLCEFVDITNIDTTGKIVVRGIERFKISRVLAISEALIKGEVALLRDSREPLRNPTLSAEIAKRVEKLYDKCNGLEADYRRADGNMDDVKAIEARESFSVRLGNMIEDINIDEEARRFILELTGFIGLEYHADMQVKLDAANMIDTEDRLVMTKDLLEKKCEILRSRISHLSANETSTDINSTHSDTKT</sequence>